<proteinExistence type="predicted"/>
<gene>
    <name evidence="1" type="ORF">C4K68_18905</name>
</gene>
<dbReference type="InterPro" id="IPR007325">
    <property type="entry name" value="KFase/CYL"/>
</dbReference>
<dbReference type="PANTHER" id="PTHR43564:SF2">
    <property type="entry name" value="BLR6059 PROTEIN"/>
    <property type="match status" value="1"/>
</dbReference>
<organism evidence="1 2">
    <name type="scientific">Proteobacteria bacterium 228</name>
    <dbReference type="NCBI Taxonomy" id="2083153"/>
    <lineage>
        <taxon>Bacteria</taxon>
        <taxon>Pseudomonadati</taxon>
        <taxon>Pseudomonadota</taxon>
    </lineage>
</organism>
<dbReference type="AlphaFoldDB" id="A0A2S5KLN4"/>
<name>A0A2S5KLN4_9PROT</name>
<comment type="caution">
    <text evidence="1">The sequence shown here is derived from an EMBL/GenBank/DDBJ whole genome shotgun (WGS) entry which is preliminary data.</text>
</comment>
<dbReference type="Gene3D" id="3.50.30.50">
    <property type="entry name" value="Putative cyclase"/>
    <property type="match status" value="1"/>
</dbReference>
<sequence>MMPSPTRRIVDLSVTLENNPYTDPPPLLPKIEYTDHQQGWEEMAGMFPGLNKEDLPGDESWAAERMVITPHNGTHMDAPWHYASVTDTALTEGGRPAYGIDELPLEWCLQPGVKLDFRHLPDGHVVTAAEVEAELQRIGHQLQPLDIVLVNTRAGAVYGQPGYLEAGIGMGREATLYLLERGVRVVGTDAWSWDAPFRFTRERFAASGDASLIWEGHKAGRDIGYGQMEKLANLEQLPANGFLVSCFPYKIKGASAGFTRAVAIFSE</sequence>
<dbReference type="GO" id="GO:0004061">
    <property type="term" value="F:arylformamidase activity"/>
    <property type="evidence" value="ECO:0007669"/>
    <property type="project" value="InterPro"/>
</dbReference>
<dbReference type="OrthoDB" id="7067800at2"/>
<dbReference type="Pfam" id="PF04199">
    <property type="entry name" value="Cyclase"/>
    <property type="match status" value="1"/>
</dbReference>
<dbReference type="EMBL" id="PRLP01000071">
    <property type="protein sequence ID" value="PPC75747.1"/>
    <property type="molecule type" value="Genomic_DNA"/>
</dbReference>
<reference evidence="1 2" key="1">
    <citation type="submission" date="2018-02" db="EMBL/GenBank/DDBJ databases">
        <title>novel marine gammaproteobacteria from coastal saline agro ecosystem.</title>
        <authorList>
            <person name="Krishnan R."/>
            <person name="Ramesh Kumar N."/>
        </authorList>
    </citation>
    <scope>NUCLEOTIDE SEQUENCE [LARGE SCALE GENOMIC DNA]</scope>
    <source>
        <strain evidence="1 2">228</strain>
    </source>
</reference>
<dbReference type="PANTHER" id="PTHR43564">
    <property type="entry name" value="KYNURENINE FORMAMIDASE-LIKE PROTEIN"/>
    <property type="match status" value="1"/>
</dbReference>
<evidence type="ECO:0000313" key="1">
    <source>
        <dbReference type="EMBL" id="PPC75747.1"/>
    </source>
</evidence>
<dbReference type="InterPro" id="IPR037175">
    <property type="entry name" value="KFase_sf"/>
</dbReference>
<dbReference type="Proteomes" id="UP000238196">
    <property type="component" value="Unassembled WGS sequence"/>
</dbReference>
<dbReference type="SUPFAM" id="SSF102198">
    <property type="entry name" value="Putative cyclase"/>
    <property type="match status" value="1"/>
</dbReference>
<accession>A0A2S5KLN4</accession>
<protein>
    <submittedName>
        <fullName evidence="1">Cyclase</fullName>
    </submittedName>
</protein>
<evidence type="ECO:0000313" key="2">
    <source>
        <dbReference type="Proteomes" id="UP000238196"/>
    </source>
</evidence>
<dbReference type="GO" id="GO:0019441">
    <property type="term" value="P:L-tryptophan catabolic process to kynurenine"/>
    <property type="evidence" value="ECO:0007669"/>
    <property type="project" value="InterPro"/>
</dbReference>